<dbReference type="RefSeq" id="XP_016643903.1">
    <property type="nucleotide sequence ID" value="XM_016786560.1"/>
</dbReference>
<dbReference type="HOGENOM" id="CLU_272757_0_0_1"/>
<feature type="region of interest" description="Disordered" evidence="1">
    <location>
        <begin position="955"/>
        <end position="978"/>
    </location>
</feature>
<accession>A0A084G9U2</accession>
<sequence>MPSSPGDDALDKAAFGPLLSIPEASLIQLAINIRFRVFSSETSRATLNARIGGSYNLVHILQLDNLKLVIRGPATGWGDGMTDVAARALESQVTTLRLIASETSIPCLSECMAQLSRFRFQKIGSLHAMEDGSSSVGPCYEYRGNDDGTLRAVAFGPFDNAAAYLKDRRAEDSEDATGIGRMLLRALSRVGSQRSPLLRRRAGVHGLSTTPRRTQTRSANTAAAVLTPSGDRSAWNQFVASGTERVSVKGGTTSNLFSNRNSAPGWKAKLAAPNELRKDLWDRRKPSKSKKAPPHEHGNEASWEKKKEKKKTQRAPRIFEKQDRGGLEKGADCKKTPSSILMRLLDNNGKTLSDDEFTSTARFIHHYPRLRLPVVLSKLLLARDERFHKYKTREEILAEAEAGWFCRTDVEQWEWIIQGRNSDVIAERFVSSDSVHPISLLSLVLRPNAVFTKRSSLEGLLRYMAKWHATGDGSFKNGVQPAAFLIPMRRFALHCCRVWPDLIPALARVAAAHIQDSIPNALPKNKVYNEQRKAFNEYLQMFASAPDRSGRRYMEFIWEAQRVLLAMSNGLERPLMLEKKSFDAIRIVLVGLEKTPIERDEATRWGKTWPPFKVIRDGLDEVKDAGDDFTRAVKAGLTMEEAGHAREPVDAVIDTLAGVAPDGSPTIQTRANLAGLVRRKEGKIGAEEVWATRVRTTRNPHEAWTAFQHPPDPSCRRNHQVYGELFAKLTARTPENEGYLPGDGRHVVEVHIPNLSDFERARIQPPTVTQLYDQMLQEGVKPEGHCLVVLLRSASHLRQFQKYLHDSTLDPDITEWFADRSDMDLSKIFDRMPFGVFQAYISLLCQLHPRAVTVQPPSEFNDQITEAIQLVTQFSSLARTESRQPINTRPLWNLLLDRLSKPRGVYVAEHVPYKREYATLLLYCDVLSAARNMCALDCDMFFFTARAISNAMRPHFSQHLRPENEPEKTGKPEKKEPGEPVILSIAEELRRGQNDPDTDFVRWAQQLKGGAAINLETLIGSMARFLAASFDELSSDVAPLTGPDGTSWPMPSTYQRPRGMEAHIYMQTLAHLLDYRGMLRLLEWIADEWTRVVDEKESGPALEKNRFHLRRAVCAFRALAERFVPEEELASVKSRLVEADGWPGQGEVKYYLEANWPSQEVGVVSGRLGFARVAGREYWSEGA</sequence>
<feature type="compositionally biased region" description="Basic and acidic residues" evidence="1">
    <location>
        <begin position="275"/>
        <end position="284"/>
    </location>
</feature>
<dbReference type="EMBL" id="JOWA01000089">
    <property type="protein sequence ID" value="KEZ44104.1"/>
    <property type="molecule type" value="Genomic_DNA"/>
</dbReference>
<feature type="compositionally biased region" description="Basic and acidic residues" evidence="1">
    <location>
        <begin position="960"/>
        <end position="978"/>
    </location>
</feature>
<reference evidence="2 3" key="1">
    <citation type="journal article" date="2014" name="Genome Announc.">
        <title>Draft genome sequence of the pathogenic fungus Scedosporium apiospermum.</title>
        <authorList>
            <person name="Vandeputte P."/>
            <person name="Ghamrawi S."/>
            <person name="Rechenmann M."/>
            <person name="Iltis A."/>
            <person name="Giraud S."/>
            <person name="Fleury M."/>
            <person name="Thornton C."/>
            <person name="Delhaes L."/>
            <person name="Meyer W."/>
            <person name="Papon N."/>
            <person name="Bouchara J.P."/>
        </authorList>
    </citation>
    <scope>NUCLEOTIDE SEQUENCE [LARGE SCALE GENOMIC DNA]</scope>
    <source>
        <strain evidence="2 3">IHEM 14462</strain>
    </source>
</reference>
<feature type="region of interest" description="Disordered" evidence="1">
    <location>
        <begin position="248"/>
        <end position="332"/>
    </location>
</feature>
<keyword evidence="3" id="KW-1185">Reference proteome</keyword>
<dbReference type="KEGG" id="sapo:SAPIO_CDS3868"/>
<protein>
    <submittedName>
        <fullName evidence="2">Uncharacterized protein</fullName>
    </submittedName>
</protein>
<evidence type="ECO:0000313" key="3">
    <source>
        <dbReference type="Proteomes" id="UP000028545"/>
    </source>
</evidence>
<feature type="compositionally biased region" description="Basic and acidic residues" evidence="1">
    <location>
        <begin position="293"/>
        <end position="306"/>
    </location>
</feature>
<dbReference type="OrthoDB" id="5376140at2759"/>
<name>A0A084G9U2_PSEDA</name>
<gene>
    <name evidence="2" type="ORF">SAPIO_CDS3868</name>
</gene>
<organism evidence="2 3">
    <name type="scientific">Pseudallescheria apiosperma</name>
    <name type="common">Scedosporium apiospermum</name>
    <dbReference type="NCBI Taxonomy" id="563466"/>
    <lineage>
        <taxon>Eukaryota</taxon>
        <taxon>Fungi</taxon>
        <taxon>Dikarya</taxon>
        <taxon>Ascomycota</taxon>
        <taxon>Pezizomycotina</taxon>
        <taxon>Sordariomycetes</taxon>
        <taxon>Hypocreomycetidae</taxon>
        <taxon>Microascales</taxon>
        <taxon>Microascaceae</taxon>
        <taxon>Scedosporium</taxon>
    </lineage>
</organism>
<evidence type="ECO:0000256" key="1">
    <source>
        <dbReference type="SAM" id="MobiDB-lite"/>
    </source>
</evidence>
<dbReference type="GeneID" id="27722940"/>
<feature type="compositionally biased region" description="Basic and acidic residues" evidence="1">
    <location>
        <begin position="317"/>
        <end position="332"/>
    </location>
</feature>
<dbReference type="AlphaFoldDB" id="A0A084G9U2"/>
<proteinExistence type="predicted"/>
<feature type="compositionally biased region" description="Polar residues" evidence="1">
    <location>
        <begin position="250"/>
        <end position="262"/>
    </location>
</feature>
<dbReference type="Proteomes" id="UP000028545">
    <property type="component" value="Unassembled WGS sequence"/>
</dbReference>
<comment type="caution">
    <text evidence="2">The sequence shown here is derived from an EMBL/GenBank/DDBJ whole genome shotgun (WGS) entry which is preliminary data.</text>
</comment>
<evidence type="ECO:0000313" key="2">
    <source>
        <dbReference type="EMBL" id="KEZ44104.1"/>
    </source>
</evidence>
<dbReference type="VEuPathDB" id="FungiDB:SAPIO_CDS3868"/>